<gene>
    <name evidence="2" type="ORF">FN846DRAFT_245318</name>
</gene>
<feature type="compositionally biased region" description="Low complexity" evidence="1">
    <location>
        <begin position="137"/>
        <end position="150"/>
    </location>
</feature>
<name>A0A5J5FCQ9_9PEZI</name>
<keyword evidence="3" id="KW-1185">Reference proteome</keyword>
<proteinExistence type="predicted"/>
<feature type="region of interest" description="Disordered" evidence="1">
    <location>
        <begin position="105"/>
        <end position="246"/>
    </location>
</feature>
<feature type="region of interest" description="Disordered" evidence="1">
    <location>
        <begin position="1"/>
        <end position="22"/>
    </location>
</feature>
<comment type="caution">
    <text evidence="2">The sequence shown here is derived from an EMBL/GenBank/DDBJ whole genome shotgun (WGS) entry which is preliminary data.</text>
</comment>
<evidence type="ECO:0000256" key="1">
    <source>
        <dbReference type="SAM" id="MobiDB-lite"/>
    </source>
</evidence>
<dbReference type="AlphaFoldDB" id="A0A5J5FCQ9"/>
<evidence type="ECO:0000313" key="2">
    <source>
        <dbReference type="EMBL" id="KAA8914891.1"/>
    </source>
</evidence>
<feature type="compositionally biased region" description="Polar residues" evidence="1">
    <location>
        <begin position="1"/>
        <end position="11"/>
    </location>
</feature>
<protein>
    <submittedName>
        <fullName evidence="2">Uncharacterized protein</fullName>
    </submittedName>
</protein>
<organism evidence="2 3">
    <name type="scientific">Sphaerosporella brunnea</name>
    <dbReference type="NCBI Taxonomy" id="1250544"/>
    <lineage>
        <taxon>Eukaryota</taxon>
        <taxon>Fungi</taxon>
        <taxon>Dikarya</taxon>
        <taxon>Ascomycota</taxon>
        <taxon>Pezizomycotina</taxon>
        <taxon>Pezizomycetes</taxon>
        <taxon>Pezizales</taxon>
        <taxon>Pyronemataceae</taxon>
        <taxon>Sphaerosporella</taxon>
    </lineage>
</organism>
<dbReference type="InParanoid" id="A0A5J5FCQ9"/>
<evidence type="ECO:0000313" key="3">
    <source>
        <dbReference type="Proteomes" id="UP000326924"/>
    </source>
</evidence>
<dbReference type="EMBL" id="VXIS01000002">
    <property type="protein sequence ID" value="KAA8914891.1"/>
    <property type="molecule type" value="Genomic_DNA"/>
</dbReference>
<reference evidence="2 3" key="1">
    <citation type="submission" date="2019-09" db="EMBL/GenBank/DDBJ databases">
        <title>Draft genome of the ectomycorrhizal ascomycete Sphaerosporella brunnea.</title>
        <authorList>
            <consortium name="DOE Joint Genome Institute"/>
            <person name="Benucci G.M."/>
            <person name="Marozzi G."/>
            <person name="Antonielli L."/>
            <person name="Sanchez S."/>
            <person name="Marco P."/>
            <person name="Wang X."/>
            <person name="Falini L.B."/>
            <person name="Barry K."/>
            <person name="Haridas S."/>
            <person name="Lipzen A."/>
            <person name="Labutti K."/>
            <person name="Grigoriev I.V."/>
            <person name="Murat C."/>
            <person name="Martin F."/>
            <person name="Albertini E."/>
            <person name="Donnini D."/>
            <person name="Bonito G."/>
        </authorList>
    </citation>
    <scope>NUCLEOTIDE SEQUENCE [LARGE SCALE GENOMIC DNA]</scope>
    <source>
        <strain evidence="2 3">Sb_GMNB300</strain>
    </source>
</reference>
<accession>A0A5J5FCQ9</accession>
<dbReference type="Proteomes" id="UP000326924">
    <property type="component" value="Unassembled WGS sequence"/>
</dbReference>
<feature type="compositionally biased region" description="Polar residues" evidence="1">
    <location>
        <begin position="105"/>
        <end position="127"/>
    </location>
</feature>
<sequence length="246" mass="27065">MHKKPTSNSIAHYSDGSGLEDGRCGYAAVTQTDAERTRQTEECRSLHREEQGGLRCRALQRVRFSDTFCRREKSPARILHDLVWRGPLHDAGAAVRVWQGVRLDASSSQPQRSNHIQERSASSQSRPFNPCQPPPAMTAAETSAAPPAAAKSKRKRSGPTSPAQKPTKHAREISPPLPNAFEACRAERRTGCNAPNTPTPPAMRLRRKRDGRRLRERSAGGPRAALRHSQPGRASRPGPKWLGAVV</sequence>
<feature type="compositionally biased region" description="Basic residues" evidence="1">
    <location>
        <begin position="204"/>
        <end position="215"/>
    </location>
</feature>